<keyword evidence="7" id="KW-0413">Isomerase</keyword>
<evidence type="ECO:0000256" key="1">
    <source>
        <dbReference type="ARBA" id="ARBA00004141"/>
    </source>
</evidence>
<evidence type="ECO:0000256" key="6">
    <source>
        <dbReference type="ARBA" id="ARBA00023136"/>
    </source>
</evidence>
<dbReference type="GO" id="GO:0016491">
    <property type="term" value="F:oxidoreductase activity"/>
    <property type="evidence" value="ECO:0007669"/>
    <property type="project" value="InterPro"/>
</dbReference>
<dbReference type="PANTHER" id="PTHR42923:SF43">
    <property type="entry name" value="AMINE OXIDASE"/>
    <property type="match status" value="1"/>
</dbReference>
<evidence type="ECO:0000313" key="11">
    <source>
        <dbReference type="EMBL" id="PZR11818.1"/>
    </source>
</evidence>
<evidence type="ECO:0000313" key="12">
    <source>
        <dbReference type="Proteomes" id="UP000249061"/>
    </source>
</evidence>
<evidence type="ECO:0000259" key="9">
    <source>
        <dbReference type="Pfam" id="PF01593"/>
    </source>
</evidence>
<accession>A0A2W5URT1</accession>
<dbReference type="AlphaFoldDB" id="A0A2W5URT1"/>
<feature type="transmembrane region" description="Helical" evidence="8">
    <location>
        <begin position="37"/>
        <end position="56"/>
    </location>
</feature>
<protein>
    <recommendedName>
        <fullName evidence="13">Amine oxidase</fullName>
    </recommendedName>
</protein>
<dbReference type="SUPFAM" id="SSF51905">
    <property type="entry name" value="FAD/NAD(P)-binding domain"/>
    <property type="match status" value="1"/>
</dbReference>
<evidence type="ECO:0000259" key="10">
    <source>
        <dbReference type="Pfam" id="PF18916"/>
    </source>
</evidence>
<name>A0A2W5URT1_9BACT</name>
<gene>
    <name evidence="11" type="ORF">DI536_15890</name>
</gene>
<proteinExistence type="predicted"/>
<dbReference type="InterPro" id="IPR036188">
    <property type="entry name" value="FAD/NAD-bd_sf"/>
</dbReference>
<dbReference type="GO" id="GO:0016872">
    <property type="term" value="F:intramolecular lyase activity"/>
    <property type="evidence" value="ECO:0007669"/>
    <property type="project" value="InterPro"/>
</dbReference>
<evidence type="ECO:0000256" key="4">
    <source>
        <dbReference type="ARBA" id="ARBA00022746"/>
    </source>
</evidence>
<dbReference type="GO" id="GO:0045436">
    <property type="term" value="F:lycopene beta cyclase activity"/>
    <property type="evidence" value="ECO:0007669"/>
    <property type="project" value="UniProtKB-ARBA"/>
</dbReference>
<evidence type="ECO:0008006" key="13">
    <source>
        <dbReference type="Google" id="ProtNLM"/>
    </source>
</evidence>
<keyword evidence="6 8" id="KW-0472">Membrane</keyword>
<keyword evidence="5 8" id="KW-1133">Transmembrane helix</keyword>
<evidence type="ECO:0000256" key="3">
    <source>
        <dbReference type="ARBA" id="ARBA00022692"/>
    </source>
</evidence>
<comment type="subcellular location">
    <subcellularLocation>
        <location evidence="1">Membrane</location>
        <topology evidence="1">Multi-pass membrane protein</topology>
    </subcellularLocation>
</comment>
<feature type="transmembrane region" description="Helical" evidence="8">
    <location>
        <begin position="76"/>
        <end position="95"/>
    </location>
</feature>
<dbReference type="GO" id="GO:0016117">
    <property type="term" value="P:carotenoid biosynthetic process"/>
    <property type="evidence" value="ECO:0007669"/>
    <property type="project" value="UniProtKB-KW"/>
</dbReference>
<dbReference type="Proteomes" id="UP000249061">
    <property type="component" value="Unassembled WGS sequence"/>
</dbReference>
<evidence type="ECO:0000256" key="5">
    <source>
        <dbReference type="ARBA" id="ARBA00022989"/>
    </source>
</evidence>
<dbReference type="InterPro" id="IPR050464">
    <property type="entry name" value="Zeta_carotene_desat/Oxidored"/>
</dbReference>
<feature type="domain" description="Lycopene cyclase" evidence="10">
    <location>
        <begin position="130"/>
        <end position="217"/>
    </location>
</feature>
<reference evidence="11 12" key="1">
    <citation type="submission" date="2017-08" db="EMBL/GenBank/DDBJ databases">
        <title>Infants hospitalized years apart are colonized by the same room-sourced microbial strains.</title>
        <authorList>
            <person name="Brooks B."/>
            <person name="Olm M.R."/>
            <person name="Firek B.A."/>
            <person name="Baker R."/>
            <person name="Thomas B.C."/>
            <person name="Morowitz M.J."/>
            <person name="Banfield J.F."/>
        </authorList>
    </citation>
    <scope>NUCLEOTIDE SEQUENCE [LARGE SCALE GENOMIC DNA]</scope>
    <source>
        <strain evidence="11">S2_003_000_R2_14</strain>
    </source>
</reference>
<dbReference type="Gene3D" id="3.50.50.60">
    <property type="entry name" value="FAD/NAD(P)-binding domain"/>
    <property type="match status" value="1"/>
</dbReference>
<feature type="transmembrane region" description="Helical" evidence="8">
    <location>
        <begin position="107"/>
        <end position="124"/>
    </location>
</feature>
<dbReference type="PANTHER" id="PTHR42923">
    <property type="entry name" value="PROTOPORPHYRINOGEN OXIDASE"/>
    <property type="match status" value="1"/>
</dbReference>
<dbReference type="PRINTS" id="PR00419">
    <property type="entry name" value="ADXRDTASE"/>
</dbReference>
<comment type="pathway">
    <text evidence="2">Carotenoid biosynthesis.</text>
</comment>
<dbReference type="InterPro" id="IPR017825">
    <property type="entry name" value="Lycopene_cyclase_dom"/>
</dbReference>
<feature type="domain" description="Lycopene cyclase" evidence="10">
    <location>
        <begin position="4"/>
        <end position="91"/>
    </location>
</feature>
<evidence type="ECO:0000256" key="2">
    <source>
        <dbReference type="ARBA" id="ARBA00004829"/>
    </source>
</evidence>
<dbReference type="GO" id="GO:0016020">
    <property type="term" value="C:membrane"/>
    <property type="evidence" value="ECO:0007669"/>
    <property type="project" value="UniProtKB-SubCell"/>
</dbReference>
<keyword evidence="3 8" id="KW-0812">Transmembrane</keyword>
<keyword evidence="4" id="KW-0125">Carotenoid biosynthesis</keyword>
<organism evidence="11 12">
    <name type="scientific">Archangium gephyra</name>
    <dbReference type="NCBI Taxonomy" id="48"/>
    <lineage>
        <taxon>Bacteria</taxon>
        <taxon>Pseudomonadati</taxon>
        <taxon>Myxococcota</taxon>
        <taxon>Myxococcia</taxon>
        <taxon>Myxococcales</taxon>
        <taxon>Cystobacterineae</taxon>
        <taxon>Archangiaceae</taxon>
        <taxon>Archangium</taxon>
    </lineage>
</organism>
<feature type="domain" description="Amine oxidase" evidence="9">
    <location>
        <begin position="268"/>
        <end position="677"/>
    </location>
</feature>
<comment type="caution">
    <text evidence="11">The sequence shown here is derived from an EMBL/GenBank/DDBJ whole genome shotgun (WGS) entry which is preliminary data.</text>
</comment>
<evidence type="ECO:0000256" key="7">
    <source>
        <dbReference type="ARBA" id="ARBA00023235"/>
    </source>
</evidence>
<evidence type="ECO:0000256" key="8">
    <source>
        <dbReference type="SAM" id="Phobius"/>
    </source>
</evidence>
<feature type="transmembrane region" description="Helical" evidence="8">
    <location>
        <begin position="159"/>
        <end position="182"/>
    </location>
</feature>
<dbReference type="EMBL" id="QFQP01000013">
    <property type="protein sequence ID" value="PZR11818.1"/>
    <property type="molecule type" value="Genomic_DNA"/>
</dbReference>
<dbReference type="NCBIfam" id="TIGR03462">
    <property type="entry name" value="CarR_dom_SF"/>
    <property type="match status" value="2"/>
</dbReference>
<dbReference type="InterPro" id="IPR002937">
    <property type="entry name" value="Amino_oxidase"/>
</dbReference>
<dbReference type="Pfam" id="PF01593">
    <property type="entry name" value="Amino_oxidase"/>
    <property type="match status" value="1"/>
</dbReference>
<feature type="transmembrane region" description="Helical" evidence="8">
    <location>
        <begin position="6"/>
        <end position="25"/>
    </location>
</feature>
<sequence length="700" mass="78192">MYEYLLVDLVMIAPLVLVGLFRPQWFQGGLKPGIKATISASIPFIVWDALVVNRHWWFNPAYVMPLRIFGLPVEEYLFFCIVPLACIFTWELAFAAKRERPVKWLSFAPWLVMAVTAALGAWAWSTGREYTAFSLWSVGFSALMDVFAGTRVYSMVKGWAYLVTVGALTTVFNGYLTGRPIVQYDERFQLPFRVITIPIEDYGFGIALAMLAASLYQANRARRFAPSLFTWLIEKRFGGYRHEVEVPNPSAPEKLAAPERVAVIGGGLAGLTAAELLSRRGFEVTVFEKNTYLGGKLSSWKEDVDGKSRDIEHGFHAFFHHYYNFNHWLAETGLSKALEPVGDYLVIGADGRRYSFQEVENTPLLNLIALYGKGLFRMVDVANPTTGQALQKFLEWDDQKIPAQLDEVSFAEYAKKARIPKSLMVIFTAFARAFFAHEDRLSMSELVKSFHFYYLSHDRGLSFDRLTSTVEEAVMGPLATRLRAQGVTIRTGAAVKSLKVEGGFEVDGERFDSVVLAANVTAAKALLPGRFDALTAGQRYAVLRLWLSKPLGGEKMPAFVATERVRALDAFCPVSDEVLELHSYALPDDLSDADVTRVLEEEFKRYVPHFDASSITSRHLQLRDDFTAFHLGLAKHRPSVETNVPGLVLAGDWVGLPFPSMLMEGAHTSGVMAANVLCKRAGVRTFPVWSVPKRGLLARG</sequence>
<dbReference type="Pfam" id="PF18916">
    <property type="entry name" value="Lycopene_cyc"/>
    <property type="match status" value="2"/>
</dbReference>